<reference evidence="1 2" key="1">
    <citation type="journal article" date="2015" name="Nat. Commun.">
        <title>Lucilia cuprina genome unlocks parasitic fly biology to underpin future interventions.</title>
        <authorList>
            <person name="Anstead C.A."/>
            <person name="Korhonen P.K."/>
            <person name="Young N.D."/>
            <person name="Hall R.S."/>
            <person name="Jex A.R."/>
            <person name="Murali S.C."/>
            <person name="Hughes D.S."/>
            <person name="Lee S.F."/>
            <person name="Perry T."/>
            <person name="Stroehlein A.J."/>
            <person name="Ansell B.R."/>
            <person name="Breugelmans B."/>
            <person name="Hofmann A."/>
            <person name="Qu J."/>
            <person name="Dugan S."/>
            <person name="Lee S.L."/>
            <person name="Chao H."/>
            <person name="Dinh H."/>
            <person name="Han Y."/>
            <person name="Doddapaneni H.V."/>
            <person name="Worley K.C."/>
            <person name="Muzny D.M."/>
            <person name="Ioannidis P."/>
            <person name="Waterhouse R.M."/>
            <person name="Zdobnov E.M."/>
            <person name="James P.J."/>
            <person name="Bagnall N.H."/>
            <person name="Kotze A.C."/>
            <person name="Gibbs R.A."/>
            <person name="Richards S."/>
            <person name="Batterham P."/>
            <person name="Gasser R.B."/>
        </authorList>
    </citation>
    <scope>NUCLEOTIDE SEQUENCE [LARGE SCALE GENOMIC DNA]</scope>
    <source>
        <strain evidence="1 2">LS</strain>
        <tissue evidence="1">Full body</tissue>
    </source>
</reference>
<keyword evidence="2" id="KW-1185">Reference proteome</keyword>
<evidence type="ECO:0000313" key="2">
    <source>
        <dbReference type="Proteomes" id="UP000037069"/>
    </source>
</evidence>
<dbReference type="Proteomes" id="UP000037069">
    <property type="component" value="Unassembled WGS sequence"/>
</dbReference>
<dbReference type="AlphaFoldDB" id="A0A0L0CL37"/>
<dbReference type="EMBL" id="JRES01000247">
    <property type="protein sequence ID" value="KNC33005.1"/>
    <property type="molecule type" value="Genomic_DNA"/>
</dbReference>
<comment type="caution">
    <text evidence="1">The sequence shown here is derived from an EMBL/GenBank/DDBJ whole genome shotgun (WGS) entry which is preliminary data.</text>
</comment>
<accession>A0A0L0CL37</accession>
<name>A0A0L0CL37_LUCCU</name>
<organism evidence="1 2">
    <name type="scientific">Lucilia cuprina</name>
    <name type="common">Green bottle fly</name>
    <name type="synonym">Australian sheep blowfly</name>
    <dbReference type="NCBI Taxonomy" id="7375"/>
    <lineage>
        <taxon>Eukaryota</taxon>
        <taxon>Metazoa</taxon>
        <taxon>Ecdysozoa</taxon>
        <taxon>Arthropoda</taxon>
        <taxon>Hexapoda</taxon>
        <taxon>Insecta</taxon>
        <taxon>Pterygota</taxon>
        <taxon>Neoptera</taxon>
        <taxon>Endopterygota</taxon>
        <taxon>Diptera</taxon>
        <taxon>Brachycera</taxon>
        <taxon>Muscomorpha</taxon>
        <taxon>Oestroidea</taxon>
        <taxon>Calliphoridae</taxon>
        <taxon>Luciliinae</taxon>
        <taxon>Lucilia</taxon>
    </lineage>
</organism>
<gene>
    <name evidence="1" type="ORF">FF38_00127</name>
</gene>
<evidence type="ECO:0000313" key="1">
    <source>
        <dbReference type="EMBL" id="KNC33005.1"/>
    </source>
</evidence>
<sequence length="260" mass="30131">MVFIIMTNDQLIPKQGGRQPEPLFVNSQPQQYFKGKRAFKEIYYFNVDDVHDETKPKNNIQVHTVSMEFFKCLKSTATMNAITNSNNNNNSSIFLNIYPVKTTKHLILIPAEEISLRPRACIWLPKVTSDTHKMLEYLKRQNPNINQGKCQLCLILVIIELGYVYLEKGSTSRSGMKIGLRTEYTNWRNGYRNYEQEAQVHIELRFDCGKDVTIDGVVKFFICIQPYYPSQIANELFSQHKPLASDVPSNFKITSRQESF</sequence>
<protein>
    <submittedName>
        <fullName evidence="1">Uncharacterized protein</fullName>
    </submittedName>
</protein>
<proteinExistence type="predicted"/>